<gene>
    <name evidence="2" type="ORF">PPEP_a1545</name>
</gene>
<sequence length="59" mass="6416">MRFSIKNTPSQPTRSTPLTQNLIEQVSGGTLGGKTKDPRGEKGSSARTMIYWPLPVGNQ</sequence>
<feature type="compositionally biased region" description="Polar residues" evidence="1">
    <location>
        <begin position="1"/>
        <end position="28"/>
    </location>
</feature>
<dbReference type="Proteomes" id="UP000660708">
    <property type="component" value="Unassembled WGS sequence"/>
</dbReference>
<feature type="compositionally biased region" description="Basic and acidic residues" evidence="1">
    <location>
        <begin position="34"/>
        <end position="44"/>
    </location>
</feature>
<evidence type="ECO:0000313" key="2">
    <source>
        <dbReference type="EMBL" id="MBE0347145.1"/>
    </source>
</evidence>
<dbReference type="EMBL" id="AQHF01000026">
    <property type="protein sequence ID" value="MBE0347145.1"/>
    <property type="molecule type" value="Genomic_DNA"/>
</dbReference>
<evidence type="ECO:0000256" key="1">
    <source>
        <dbReference type="SAM" id="MobiDB-lite"/>
    </source>
</evidence>
<accession>A0A8I0T4M6</accession>
<comment type="caution">
    <text evidence="2">The sequence shown here is derived from an EMBL/GenBank/DDBJ whole genome shotgun (WGS) entry which is preliminary data.</text>
</comment>
<dbReference type="RefSeq" id="WP_147391187.1">
    <property type="nucleotide sequence ID" value="NZ_AQHF01000026.1"/>
</dbReference>
<keyword evidence="3" id="KW-1185">Reference proteome</keyword>
<organism evidence="2 3">
    <name type="scientific">Pseudoalteromonas peptidolytica F12-50-A1</name>
    <dbReference type="NCBI Taxonomy" id="1315280"/>
    <lineage>
        <taxon>Bacteria</taxon>
        <taxon>Pseudomonadati</taxon>
        <taxon>Pseudomonadota</taxon>
        <taxon>Gammaproteobacteria</taxon>
        <taxon>Alteromonadales</taxon>
        <taxon>Pseudoalteromonadaceae</taxon>
        <taxon>Pseudoalteromonas</taxon>
    </lineage>
</organism>
<protein>
    <submittedName>
        <fullName evidence="2">Uncharacterized protein</fullName>
    </submittedName>
</protein>
<name>A0A8I0T4M6_9GAMM</name>
<reference evidence="2 3" key="1">
    <citation type="submission" date="2015-06" db="EMBL/GenBank/DDBJ databases">
        <title>Genome sequence of Pseudoalteromonas peptidolytica.</title>
        <authorList>
            <person name="Xie B.-B."/>
            <person name="Rong J.-C."/>
            <person name="Qin Q.-L."/>
            <person name="Zhang Y.-Z."/>
        </authorList>
    </citation>
    <scope>NUCLEOTIDE SEQUENCE [LARGE SCALE GENOMIC DNA]</scope>
    <source>
        <strain evidence="2 3">F12-50-A1</strain>
    </source>
</reference>
<proteinExistence type="predicted"/>
<evidence type="ECO:0000313" key="3">
    <source>
        <dbReference type="Proteomes" id="UP000660708"/>
    </source>
</evidence>
<dbReference type="AlphaFoldDB" id="A0A8I0T4M6"/>
<feature type="region of interest" description="Disordered" evidence="1">
    <location>
        <begin position="1"/>
        <end position="59"/>
    </location>
</feature>